<keyword evidence="2" id="KW-0560">Oxidoreductase</keyword>
<dbReference type="InterPro" id="IPR006115">
    <property type="entry name" value="6PGDH_NADP-bd"/>
</dbReference>
<dbReference type="Proteomes" id="UP000641386">
    <property type="component" value="Unassembled WGS sequence"/>
</dbReference>
<dbReference type="Gene3D" id="1.10.1040.10">
    <property type="entry name" value="N-(1-d-carboxylethyl)-l-norvaline Dehydrogenase, domain 2"/>
    <property type="match status" value="1"/>
</dbReference>
<dbReference type="PROSITE" id="PS00895">
    <property type="entry name" value="3_HYDROXYISOBUT_DH"/>
    <property type="match status" value="1"/>
</dbReference>
<gene>
    <name evidence="5" type="ORF">GCM10014715_35460</name>
</gene>
<dbReference type="Gene3D" id="3.40.50.720">
    <property type="entry name" value="NAD(P)-binding Rossmann-like Domain"/>
    <property type="match status" value="1"/>
</dbReference>
<organism evidence="5 6">
    <name type="scientific">Streptomyces spiralis</name>
    <dbReference type="NCBI Taxonomy" id="66376"/>
    <lineage>
        <taxon>Bacteria</taxon>
        <taxon>Bacillati</taxon>
        <taxon>Actinomycetota</taxon>
        <taxon>Actinomycetes</taxon>
        <taxon>Kitasatosporales</taxon>
        <taxon>Streptomycetaceae</taxon>
        <taxon>Streptomyces</taxon>
    </lineage>
</organism>
<sequence>MPDIRLSHPWRKPSVDGMQQTEKIAFLGLGRMGTPMARRLLVAGHPVTVWNRTAAKAGPLVAEGAVRAASPADAVRDADVVITMLAGPSALAEVADAVLPVLPAGAHWVEMSTVGPDAVRDLAARLGDRATLVDAPVMGSTDRAAAGRLGILAGGDPAGVEHVLAHLGTITRTGPTGSGAALKLVVNAAVISGVALVAEALRLADALGLDEDTARTALAGGPLAGAVARAFAEDAHFATALAVKDLELATAAAGLPAVKAVLAGYREAAGEPGLAEADLARAAAHLRTADPVTAVSRIAL</sequence>
<dbReference type="InterPro" id="IPR008927">
    <property type="entry name" value="6-PGluconate_DH-like_C_sf"/>
</dbReference>
<dbReference type="GO" id="GO:0050661">
    <property type="term" value="F:NADP binding"/>
    <property type="evidence" value="ECO:0007669"/>
    <property type="project" value="InterPro"/>
</dbReference>
<dbReference type="SUPFAM" id="SSF51735">
    <property type="entry name" value="NAD(P)-binding Rossmann-fold domains"/>
    <property type="match status" value="1"/>
</dbReference>
<reference evidence="5" key="2">
    <citation type="submission" date="2020-09" db="EMBL/GenBank/DDBJ databases">
        <authorList>
            <person name="Sun Q."/>
            <person name="Ohkuma M."/>
        </authorList>
    </citation>
    <scope>NUCLEOTIDE SEQUENCE</scope>
    <source>
        <strain evidence="5">JCM 3302</strain>
    </source>
</reference>
<keyword evidence="6" id="KW-1185">Reference proteome</keyword>
<evidence type="ECO:0000313" key="5">
    <source>
        <dbReference type="EMBL" id="GHE77256.1"/>
    </source>
</evidence>
<evidence type="ECO:0000313" key="6">
    <source>
        <dbReference type="Proteomes" id="UP000641386"/>
    </source>
</evidence>
<feature type="domain" description="6-phosphogluconate dehydrogenase NADP-binding" evidence="4">
    <location>
        <begin position="23"/>
        <end position="171"/>
    </location>
</feature>
<evidence type="ECO:0000259" key="4">
    <source>
        <dbReference type="Pfam" id="PF03446"/>
    </source>
</evidence>
<dbReference type="InterPro" id="IPR013328">
    <property type="entry name" value="6PGD_dom2"/>
</dbReference>
<comment type="similarity">
    <text evidence="1">Belongs to the HIBADH-related family.</text>
</comment>
<dbReference type="GO" id="GO:0016491">
    <property type="term" value="F:oxidoreductase activity"/>
    <property type="evidence" value="ECO:0007669"/>
    <property type="project" value="UniProtKB-KW"/>
</dbReference>
<dbReference type="PANTHER" id="PTHR43580">
    <property type="entry name" value="OXIDOREDUCTASE GLYR1-RELATED"/>
    <property type="match status" value="1"/>
</dbReference>
<proteinExistence type="inferred from homology"/>
<dbReference type="InterPro" id="IPR051265">
    <property type="entry name" value="HIBADH-related_NP60_sf"/>
</dbReference>
<dbReference type="AlphaFoldDB" id="A0A918ZYC0"/>
<dbReference type="InterPro" id="IPR002204">
    <property type="entry name" value="3-OH-isobutyrate_DH-rel_CS"/>
</dbReference>
<protein>
    <recommendedName>
        <fullName evidence="4">6-phosphogluconate dehydrogenase NADP-binding domain-containing protein</fullName>
    </recommendedName>
</protein>
<evidence type="ECO:0000256" key="2">
    <source>
        <dbReference type="ARBA" id="ARBA00023002"/>
    </source>
</evidence>
<evidence type="ECO:0000256" key="1">
    <source>
        <dbReference type="ARBA" id="ARBA00009080"/>
    </source>
</evidence>
<dbReference type="PIRSF" id="PIRSF000103">
    <property type="entry name" value="HIBADH"/>
    <property type="match status" value="1"/>
</dbReference>
<dbReference type="PANTHER" id="PTHR43580:SF2">
    <property type="entry name" value="CYTOKINE-LIKE NUCLEAR FACTOR N-PAC"/>
    <property type="match status" value="1"/>
</dbReference>
<comment type="caution">
    <text evidence="5">The sequence shown here is derived from an EMBL/GenBank/DDBJ whole genome shotgun (WGS) entry which is preliminary data.</text>
</comment>
<dbReference type="Pfam" id="PF03446">
    <property type="entry name" value="NAD_binding_2"/>
    <property type="match status" value="1"/>
</dbReference>
<dbReference type="InterPro" id="IPR015815">
    <property type="entry name" value="HIBADH-related"/>
</dbReference>
<evidence type="ECO:0000256" key="3">
    <source>
        <dbReference type="PIRSR" id="PIRSR000103-1"/>
    </source>
</evidence>
<dbReference type="EMBL" id="BNBC01000015">
    <property type="protein sequence ID" value="GHE77256.1"/>
    <property type="molecule type" value="Genomic_DNA"/>
</dbReference>
<feature type="active site" evidence="3">
    <location>
        <position position="183"/>
    </location>
</feature>
<dbReference type="InterPro" id="IPR036291">
    <property type="entry name" value="NAD(P)-bd_dom_sf"/>
</dbReference>
<dbReference type="SUPFAM" id="SSF48179">
    <property type="entry name" value="6-phosphogluconate dehydrogenase C-terminal domain-like"/>
    <property type="match status" value="1"/>
</dbReference>
<accession>A0A918ZYC0</accession>
<name>A0A918ZYC0_9ACTN</name>
<reference evidence="5" key="1">
    <citation type="journal article" date="2014" name="Int. J. Syst. Evol. Microbiol.">
        <title>Complete genome sequence of Corynebacterium casei LMG S-19264T (=DSM 44701T), isolated from a smear-ripened cheese.</title>
        <authorList>
            <consortium name="US DOE Joint Genome Institute (JGI-PGF)"/>
            <person name="Walter F."/>
            <person name="Albersmeier A."/>
            <person name="Kalinowski J."/>
            <person name="Ruckert C."/>
        </authorList>
    </citation>
    <scope>NUCLEOTIDE SEQUENCE</scope>
    <source>
        <strain evidence="5">JCM 3302</strain>
    </source>
</reference>
<dbReference type="GO" id="GO:0016054">
    <property type="term" value="P:organic acid catabolic process"/>
    <property type="evidence" value="ECO:0007669"/>
    <property type="project" value="UniProtKB-ARBA"/>
</dbReference>